<keyword evidence="2" id="KW-0812">Transmembrane</keyword>
<feature type="region of interest" description="Disordered" evidence="1">
    <location>
        <begin position="155"/>
        <end position="243"/>
    </location>
</feature>
<evidence type="ECO:0000313" key="4">
    <source>
        <dbReference type="Proteomes" id="UP000283210"/>
    </source>
</evidence>
<name>A0A3S2P3G0_ORYJA</name>
<dbReference type="Proteomes" id="UP000283210">
    <property type="component" value="Chromosome 16"/>
</dbReference>
<gene>
    <name evidence="3" type="ORF">OJAV_G00164250</name>
</gene>
<sequence length="318" mass="33473">MGFEPLILGSVVAHSPLRRRLSERRKGSSCLHVPVKPTVVTVVSSAVGPPVTSRWRHLIPEHNGRQTAPPPASSTCTQVRQVHKGAFLCWKPTPSVKHADLFLPGFREMKTPLRLLLALTFSVSPVRTQTDTTVSSITVSSLPGTATPPTFTVTGATADATPTTAPTVPPGFTTPDAASTEPRSSVAIATTSNSPTEPERSPEPVQVNTGHPSAASPDPAVTMTTQQAANHTAAGCPPPTTPAAGCSQAVPGWAIALLVLAAVVLLLLLLLLLALLLWCCCRRRRRGFLYFEPNRTDGGVQDGPEKASPAGTYAITQQ</sequence>
<protein>
    <recommendedName>
        <fullName evidence="5">SEA domain-containing protein</fullName>
    </recommendedName>
</protein>
<dbReference type="EMBL" id="CM012452">
    <property type="protein sequence ID" value="RVE63299.1"/>
    <property type="molecule type" value="Genomic_DNA"/>
</dbReference>
<feature type="compositionally biased region" description="Polar residues" evidence="1">
    <location>
        <begin position="181"/>
        <end position="196"/>
    </location>
</feature>
<keyword evidence="2" id="KW-0472">Membrane</keyword>
<feature type="compositionally biased region" description="Low complexity" evidence="1">
    <location>
        <begin position="155"/>
        <end position="175"/>
    </location>
</feature>
<organism evidence="3 4">
    <name type="scientific">Oryzias javanicus</name>
    <name type="common">Javanese ricefish</name>
    <name type="synonym">Aplocheilus javanicus</name>
    <dbReference type="NCBI Taxonomy" id="123683"/>
    <lineage>
        <taxon>Eukaryota</taxon>
        <taxon>Metazoa</taxon>
        <taxon>Chordata</taxon>
        <taxon>Craniata</taxon>
        <taxon>Vertebrata</taxon>
        <taxon>Euteleostomi</taxon>
        <taxon>Actinopterygii</taxon>
        <taxon>Neopterygii</taxon>
        <taxon>Teleostei</taxon>
        <taxon>Neoteleostei</taxon>
        <taxon>Acanthomorphata</taxon>
        <taxon>Ovalentaria</taxon>
        <taxon>Atherinomorphae</taxon>
        <taxon>Beloniformes</taxon>
        <taxon>Adrianichthyidae</taxon>
        <taxon>Oryziinae</taxon>
        <taxon>Oryzias</taxon>
    </lineage>
</organism>
<evidence type="ECO:0000313" key="3">
    <source>
        <dbReference type="EMBL" id="RVE63299.1"/>
    </source>
</evidence>
<accession>A0A3S2P3G0</accession>
<keyword evidence="2" id="KW-1133">Transmembrane helix</keyword>
<feature type="region of interest" description="Disordered" evidence="1">
    <location>
        <begin position="294"/>
        <end position="318"/>
    </location>
</feature>
<dbReference type="AlphaFoldDB" id="A0A3S2P3G0"/>
<reference evidence="3 4" key="2">
    <citation type="submission" date="2019-01" db="EMBL/GenBank/DDBJ databases">
        <title>A chromosome length genome reference of the Java medaka (oryzias javanicus).</title>
        <authorList>
            <person name="Herpin A."/>
            <person name="Takehana Y."/>
            <person name="Naruse K."/>
            <person name="Ansai S."/>
            <person name="Kawaguchi M."/>
        </authorList>
    </citation>
    <scope>NUCLEOTIDE SEQUENCE [LARGE SCALE GENOMIC DNA]</scope>
    <source>
        <strain evidence="3">RS831</strain>
        <tissue evidence="3">Whole body</tissue>
    </source>
</reference>
<keyword evidence="4" id="KW-1185">Reference proteome</keyword>
<evidence type="ECO:0000256" key="1">
    <source>
        <dbReference type="SAM" id="MobiDB-lite"/>
    </source>
</evidence>
<reference evidence="3 4" key="1">
    <citation type="submission" date="2018-11" db="EMBL/GenBank/DDBJ databases">
        <authorList>
            <person name="Lopez-Roques C."/>
            <person name="Donnadieu C."/>
            <person name="Bouchez O."/>
            <person name="Klopp C."/>
            <person name="Cabau C."/>
            <person name="Zahm M."/>
        </authorList>
    </citation>
    <scope>NUCLEOTIDE SEQUENCE [LARGE SCALE GENOMIC DNA]</scope>
    <source>
        <strain evidence="3">RS831</strain>
        <tissue evidence="3">Whole body</tissue>
    </source>
</reference>
<evidence type="ECO:0000256" key="2">
    <source>
        <dbReference type="SAM" id="Phobius"/>
    </source>
</evidence>
<feature type="transmembrane region" description="Helical" evidence="2">
    <location>
        <begin position="253"/>
        <end position="278"/>
    </location>
</feature>
<proteinExistence type="predicted"/>
<evidence type="ECO:0008006" key="5">
    <source>
        <dbReference type="Google" id="ProtNLM"/>
    </source>
</evidence>